<dbReference type="AlphaFoldDB" id="A0AAV6LVG6"/>
<name>A0AAV6LVG6_9ROSI</name>
<keyword evidence="10" id="KW-1185">Reference proteome</keyword>
<keyword evidence="7" id="KW-0812">Transmembrane</keyword>
<comment type="caution">
    <text evidence="9">The sequence shown here is derived from an EMBL/GenBank/DDBJ whole genome shotgun (WGS) entry which is preliminary data.</text>
</comment>
<dbReference type="InterPro" id="IPR006652">
    <property type="entry name" value="Kelch_1"/>
</dbReference>
<keyword evidence="1" id="KW-0880">Kelch repeat</keyword>
<evidence type="ECO:0000256" key="4">
    <source>
        <dbReference type="ARBA" id="ARBA00022771"/>
    </source>
</evidence>
<feature type="compositionally biased region" description="Polar residues" evidence="6">
    <location>
        <begin position="537"/>
        <end position="548"/>
    </location>
</feature>
<keyword evidence="4" id="KW-0863">Zinc-finger</keyword>
<evidence type="ECO:0000256" key="6">
    <source>
        <dbReference type="SAM" id="MobiDB-lite"/>
    </source>
</evidence>
<evidence type="ECO:0000259" key="8">
    <source>
        <dbReference type="PROSITE" id="PS51292"/>
    </source>
</evidence>
<dbReference type="EMBL" id="JAGKQH010000020">
    <property type="protein sequence ID" value="KAG6570778.1"/>
    <property type="molecule type" value="Genomic_DNA"/>
</dbReference>
<keyword evidence="5" id="KW-0862">Zinc</keyword>
<sequence length="886" mass="98593">MEDEDVSYHSRVDLMLDGLQRRRISNDSLLPMLDDDAAMNCFAYVRRSDYASLSCVNSRFNKQIRSGTLSELRKKIGIVEYWVYLVCDLKEWEAFDPDRNKWMALPKMPCDECFNHADKESLAVGSELLVFGREFYDFAIWKYAFFPHCWVKCRGMNQPRCLFGSGSLGSIAIVAGGSDIKGNVLNSAELYNSSKGRWETLPNMHVPRRSCSGFFMNGKFYVIGGMSSPTVSLTCGEEYDLKKRKWRKIEGMYPYVNQGAQAPPLVAVVENELYGVEHITNMVMKYEEAGNAWKVLGRLPVRADSSNGWGLGFKACGEKLVVVGGQRGAEGESIVLSSWCPKSGVDNNGSLDWKIVGVKEHSLLDLAFTHYMDYLIITLLLPSDSLRNREHKLVLVLLSTNTGHKMSDGTVPDRLHKGGDLAGTTTEGTSHVNHWKRRNLVLEIPSRTPDFVAIKTAQTSSPTPRKVNFMLTPTSSSDAISSGPSSSSRGKSSIKTLFPKLSFIYRSSSDVDEASSSAGTQEKAKASKPLSMATIFTPRSKQQASSLPVTPIAHYNPESTHDENNKGSEQESVIRGSQKRISRSLSLPTNNKGRSIRRTDSFFRVIPSTPRPKEGDLTLNTSTTVEIENKDSNGEDISEEDAVCRICMVELCEGGETLKMECSCKGALALAHQECAVKWFSIKGNKTCDVCKKEVQNLPVTLLKVQSIRTQVFGAARTQQDNVNGYRVWQEFPVLVIVSILAYFCFLEQLLMQVAKMGTSAIAISLPFSCVLGLLSSMTSSTMVNRRFVWVYATVQFAMVVLFSHIFYSVVGVQAVLAIILATLTGLGIIMSGSSIIVEFLRWRRRWWLPTTQQHLDSQRIPQPIRSSIAISSLHNAIPRQHHTVV</sequence>
<dbReference type="InterPro" id="IPR011016">
    <property type="entry name" value="Znf_RING-CH"/>
</dbReference>
<dbReference type="PANTHER" id="PTHR46158:SF1">
    <property type="entry name" value="RING_U-BOX SUPERFAMILY PROTEIN"/>
    <property type="match status" value="1"/>
</dbReference>
<dbReference type="PROSITE" id="PS51292">
    <property type="entry name" value="ZF_RING_CH"/>
    <property type="match status" value="1"/>
</dbReference>
<dbReference type="Pfam" id="PF01344">
    <property type="entry name" value="Kelch_1"/>
    <property type="match status" value="2"/>
</dbReference>
<dbReference type="SMART" id="SM00744">
    <property type="entry name" value="RINGv"/>
    <property type="match status" value="1"/>
</dbReference>
<dbReference type="Pfam" id="PF12906">
    <property type="entry name" value="RINGv"/>
    <property type="match status" value="1"/>
</dbReference>
<keyword evidence="7" id="KW-0472">Membrane</keyword>
<evidence type="ECO:0000313" key="9">
    <source>
        <dbReference type="EMBL" id="KAG6570778.1"/>
    </source>
</evidence>
<dbReference type="CDD" id="cd16495">
    <property type="entry name" value="RING_CH-C4HC3_MARCH"/>
    <property type="match status" value="1"/>
</dbReference>
<evidence type="ECO:0000256" key="7">
    <source>
        <dbReference type="SAM" id="Phobius"/>
    </source>
</evidence>
<feature type="non-terminal residue" evidence="9">
    <location>
        <position position="1"/>
    </location>
</feature>
<evidence type="ECO:0000313" key="10">
    <source>
        <dbReference type="Proteomes" id="UP000685013"/>
    </source>
</evidence>
<feature type="compositionally biased region" description="Low complexity" evidence="6">
    <location>
        <begin position="475"/>
        <end position="493"/>
    </location>
</feature>
<feature type="region of interest" description="Disordered" evidence="6">
    <location>
        <begin position="457"/>
        <end position="493"/>
    </location>
</feature>
<keyword evidence="2" id="KW-0479">Metal-binding</keyword>
<dbReference type="GO" id="GO:0005634">
    <property type="term" value="C:nucleus"/>
    <property type="evidence" value="ECO:0007669"/>
    <property type="project" value="UniProtKB-ARBA"/>
</dbReference>
<reference evidence="9 10" key="1">
    <citation type="journal article" date="2021" name="Hortic Res">
        <title>The domestication of Cucurbita argyrosperma as revealed by the genome of its wild relative.</title>
        <authorList>
            <person name="Barrera-Redondo J."/>
            <person name="Sanchez-de la Vega G."/>
            <person name="Aguirre-Liguori J.A."/>
            <person name="Castellanos-Morales G."/>
            <person name="Gutierrez-Guerrero Y.T."/>
            <person name="Aguirre-Dugua X."/>
            <person name="Aguirre-Planter E."/>
            <person name="Tenaillon M.I."/>
            <person name="Lira-Saade R."/>
            <person name="Eguiarte L.E."/>
        </authorList>
    </citation>
    <scope>NUCLEOTIDE SEQUENCE [LARGE SCALE GENOMIC DNA]</scope>
    <source>
        <strain evidence="9">JBR-2021</strain>
    </source>
</reference>
<evidence type="ECO:0000256" key="5">
    <source>
        <dbReference type="ARBA" id="ARBA00022833"/>
    </source>
</evidence>
<feature type="compositionally biased region" description="Basic and acidic residues" evidence="6">
    <location>
        <begin position="559"/>
        <end position="569"/>
    </location>
</feature>
<proteinExistence type="predicted"/>
<dbReference type="PANTHER" id="PTHR46158">
    <property type="entry name" value="OS02G0165000 PROTEIN"/>
    <property type="match status" value="1"/>
</dbReference>
<dbReference type="Proteomes" id="UP000685013">
    <property type="component" value="Chromosome 20"/>
</dbReference>
<evidence type="ECO:0000256" key="3">
    <source>
        <dbReference type="ARBA" id="ARBA00022737"/>
    </source>
</evidence>
<keyword evidence="3" id="KW-0677">Repeat</keyword>
<gene>
    <name evidence="9" type="ORF">SDJN03_29693</name>
</gene>
<evidence type="ECO:0000256" key="1">
    <source>
        <dbReference type="ARBA" id="ARBA00022441"/>
    </source>
</evidence>
<accession>A0AAV6LVG6</accession>
<dbReference type="FunFam" id="2.120.10.80:FF:000007">
    <property type="entry name" value="F-box/kelch-repeat protein SKIP11"/>
    <property type="match status" value="1"/>
</dbReference>
<evidence type="ECO:0000256" key="2">
    <source>
        <dbReference type="ARBA" id="ARBA00022723"/>
    </source>
</evidence>
<dbReference type="GO" id="GO:0008270">
    <property type="term" value="F:zinc ion binding"/>
    <property type="evidence" value="ECO:0007669"/>
    <property type="project" value="UniProtKB-KW"/>
</dbReference>
<organism evidence="9 10">
    <name type="scientific">Cucurbita argyrosperma subsp. sororia</name>
    <dbReference type="NCBI Taxonomy" id="37648"/>
    <lineage>
        <taxon>Eukaryota</taxon>
        <taxon>Viridiplantae</taxon>
        <taxon>Streptophyta</taxon>
        <taxon>Embryophyta</taxon>
        <taxon>Tracheophyta</taxon>
        <taxon>Spermatophyta</taxon>
        <taxon>Magnoliopsida</taxon>
        <taxon>eudicotyledons</taxon>
        <taxon>Gunneridae</taxon>
        <taxon>Pentapetalae</taxon>
        <taxon>rosids</taxon>
        <taxon>fabids</taxon>
        <taxon>Cucurbitales</taxon>
        <taxon>Cucurbitaceae</taxon>
        <taxon>Cucurbiteae</taxon>
        <taxon>Cucurbita</taxon>
    </lineage>
</organism>
<feature type="transmembrane region" description="Helical" evidence="7">
    <location>
        <begin position="814"/>
        <end position="838"/>
    </location>
</feature>
<protein>
    <submittedName>
        <fullName evidence="9">F-box/kelch-repeat protein</fullName>
    </submittedName>
</protein>
<keyword evidence="7" id="KW-1133">Transmembrane helix</keyword>
<feature type="transmembrane region" description="Helical" evidence="7">
    <location>
        <begin position="788"/>
        <end position="808"/>
    </location>
</feature>
<feature type="region of interest" description="Disordered" evidence="6">
    <location>
        <begin position="512"/>
        <end position="591"/>
    </location>
</feature>
<feature type="transmembrane region" description="Helical" evidence="7">
    <location>
        <begin position="757"/>
        <end position="776"/>
    </location>
</feature>
<dbReference type="SMART" id="SM00612">
    <property type="entry name" value="Kelch"/>
    <property type="match status" value="2"/>
</dbReference>
<feature type="domain" description="RING-CH-type" evidence="8">
    <location>
        <begin position="636"/>
        <end position="698"/>
    </location>
</feature>